<feature type="chain" id="PRO_5045063172" evidence="1">
    <location>
        <begin position="23"/>
        <end position="172"/>
    </location>
</feature>
<gene>
    <name evidence="3" type="ORF">ACFPKY_09660</name>
</gene>
<keyword evidence="4" id="KW-1185">Reference proteome</keyword>
<dbReference type="CDD" id="cd14846">
    <property type="entry name" value="Peptidase_M15_like"/>
    <property type="match status" value="1"/>
</dbReference>
<protein>
    <submittedName>
        <fullName evidence="3">M15 family metallopeptidase</fullName>
    </submittedName>
</protein>
<dbReference type="SUPFAM" id="SSF55166">
    <property type="entry name" value="Hedgehog/DD-peptidase"/>
    <property type="match status" value="1"/>
</dbReference>
<dbReference type="InterPro" id="IPR009045">
    <property type="entry name" value="Zn_M74/Hedgehog-like"/>
</dbReference>
<name>A0ABW0N0V6_9ACTN</name>
<keyword evidence="1" id="KW-0732">Signal</keyword>
<dbReference type="InterPro" id="IPR052179">
    <property type="entry name" value="DD-CPase-like"/>
</dbReference>
<sequence>MPTNLRLPAALLAVVLVTAACGSDDTLGAGGQPLFRPAVHLPQGQAAVNRVDPDLRAAFLDAKDAARADGVTLVVNSGWRSPAHQQRLFDEAVQKYGSEEEASRYVATPDESAHVTGDALDIGPPESAAWLGEHGSAYGLCQMFANEPWHFELATSPGGTCPEMLPDSSYRG</sequence>
<dbReference type="Gene3D" id="3.30.1380.10">
    <property type="match status" value="1"/>
</dbReference>
<feature type="domain" description="D-alanyl-D-alanine carboxypeptidase-like core" evidence="2">
    <location>
        <begin position="50"/>
        <end position="145"/>
    </location>
</feature>
<dbReference type="InterPro" id="IPR003709">
    <property type="entry name" value="VanY-like_core_dom"/>
</dbReference>
<dbReference type="Proteomes" id="UP001595956">
    <property type="component" value="Unassembled WGS sequence"/>
</dbReference>
<organism evidence="3 4">
    <name type="scientific">Nocardioides caricicola</name>
    <dbReference type="NCBI Taxonomy" id="634770"/>
    <lineage>
        <taxon>Bacteria</taxon>
        <taxon>Bacillati</taxon>
        <taxon>Actinomycetota</taxon>
        <taxon>Actinomycetes</taxon>
        <taxon>Propionibacteriales</taxon>
        <taxon>Nocardioidaceae</taxon>
        <taxon>Nocardioides</taxon>
    </lineage>
</organism>
<dbReference type="RefSeq" id="WP_345172421.1">
    <property type="nucleotide sequence ID" value="NZ_BAABFQ010000003.1"/>
</dbReference>
<comment type="caution">
    <text evidence="3">The sequence shown here is derived from an EMBL/GenBank/DDBJ whole genome shotgun (WGS) entry which is preliminary data.</text>
</comment>
<feature type="signal peptide" evidence="1">
    <location>
        <begin position="1"/>
        <end position="22"/>
    </location>
</feature>
<proteinExistence type="predicted"/>
<evidence type="ECO:0000256" key="1">
    <source>
        <dbReference type="SAM" id="SignalP"/>
    </source>
</evidence>
<evidence type="ECO:0000259" key="2">
    <source>
        <dbReference type="Pfam" id="PF02557"/>
    </source>
</evidence>
<dbReference type="Pfam" id="PF02557">
    <property type="entry name" value="VanY"/>
    <property type="match status" value="1"/>
</dbReference>
<dbReference type="PANTHER" id="PTHR34385">
    <property type="entry name" value="D-ALANYL-D-ALANINE CARBOXYPEPTIDASE"/>
    <property type="match status" value="1"/>
</dbReference>
<dbReference type="PROSITE" id="PS51257">
    <property type="entry name" value="PROKAR_LIPOPROTEIN"/>
    <property type="match status" value="1"/>
</dbReference>
<reference evidence="4" key="1">
    <citation type="journal article" date="2019" name="Int. J. Syst. Evol. Microbiol.">
        <title>The Global Catalogue of Microorganisms (GCM) 10K type strain sequencing project: providing services to taxonomists for standard genome sequencing and annotation.</title>
        <authorList>
            <consortium name="The Broad Institute Genomics Platform"/>
            <consortium name="The Broad Institute Genome Sequencing Center for Infectious Disease"/>
            <person name="Wu L."/>
            <person name="Ma J."/>
        </authorList>
    </citation>
    <scope>NUCLEOTIDE SEQUENCE [LARGE SCALE GENOMIC DNA]</scope>
    <source>
        <strain evidence="4">KACC 13778</strain>
    </source>
</reference>
<evidence type="ECO:0000313" key="3">
    <source>
        <dbReference type="EMBL" id="MFC5493368.1"/>
    </source>
</evidence>
<accession>A0ABW0N0V6</accession>
<evidence type="ECO:0000313" key="4">
    <source>
        <dbReference type="Proteomes" id="UP001595956"/>
    </source>
</evidence>
<dbReference type="EMBL" id="JBHSMD010000002">
    <property type="protein sequence ID" value="MFC5493368.1"/>
    <property type="molecule type" value="Genomic_DNA"/>
</dbReference>
<dbReference type="PANTHER" id="PTHR34385:SF1">
    <property type="entry name" value="PEPTIDOGLYCAN L-ALANYL-D-GLUTAMATE ENDOPEPTIDASE CWLK"/>
    <property type="match status" value="1"/>
</dbReference>